<evidence type="ECO:0000256" key="1">
    <source>
        <dbReference type="ARBA" id="ARBA00000127"/>
    </source>
</evidence>
<dbReference type="KEGG" id="msea:METESE_09170"/>
<dbReference type="GO" id="GO:0051539">
    <property type="term" value="F:4 iron, 4 sulfur cluster binding"/>
    <property type="evidence" value="ECO:0007669"/>
    <property type="project" value="UniProtKB-KW"/>
</dbReference>
<name>A0AA48GTL2_9BACT</name>
<feature type="domain" description="4-hydroxyphenylacetate decarboxylase small gamma subunit C-terminal" evidence="14">
    <location>
        <begin position="44"/>
        <end position="85"/>
    </location>
</feature>
<evidence type="ECO:0000256" key="10">
    <source>
        <dbReference type="ARBA" id="ARBA00023014"/>
    </source>
</evidence>
<evidence type="ECO:0000256" key="9">
    <source>
        <dbReference type="ARBA" id="ARBA00023004"/>
    </source>
</evidence>
<protein>
    <recommendedName>
        <fullName evidence="6">4-hydroxyphenylacetate decarboxylase small subunit</fullName>
        <ecNumber evidence="5">4.1.1.83</ecNumber>
    </recommendedName>
    <alternativeName>
        <fullName evidence="12">4-hydroxyphenylacetate decarboxylase gamma subunit</fullName>
    </alternativeName>
    <alternativeName>
        <fullName evidence="13">p-hydroxyphenylacetate decarboxylase small subunit</fullName>
    </alternativeName>
</protein>
<dbReference type="InterPro" id="IPR053727">
    <property type="entry name" value="HPA_decarboxylase_ss_sf"/>
</dbReference>
<keyword evidence="7" id="KW-0004">4Fe-4S</keyword>
<dbReference type="Pfam" id="PF18524">
    <property type="entry name" value="HPIP_like"/>
    <property type="match status" value="1"/>
</dbReference>
<dbReference type="EC" id="4.1.1.83" evidence="5"/>
<evidence type="ECO:0000256" key="3">
    <source>
        <dbReference type="ARBA" id="ARBA00001966"/>
    </source>
</evidence>
<evidence type="ECO:0000256" key="5">
    <source>
        <dbReference type="ARBA" id="ARBA00012283"/>
    </source>
</evidence>
<evidence type="ECO:0000259" key="15">
    <source>
        <dbReference type="Pfam" id="PF18671"/>
    </source>
</evidence>
<dbReference type="Pfam" id="PF18671">
    <property type="entry name" value="4HPAD_g_N"/>
    <property type="match status" value="1"/>
</dbReference>
<reference evidence="16" key="1">
    <citation type="journal article" date="2023" name="Int. J. Syst. Evol. Microbiol.">
        <title>Mesoterricola silvestris gen. nov., sp. nov., Mesoterricola sediminis sp. nov., Geothrix oryzae sp. nov., Geothrix edaphica sp. nov., Geothrix rubra sp. nov., and Geothrix limicola sp. nov., six novel members of Acidobacteriota isolated from soils.</title>
        <authorList>
            <person name="Itoh H."/>
            <person name="Sugisawa Y."/>
            <person name="Mise K."/>
            <person name="Xu Z."/>
            <person name="Kuniyasu M."/>
            <person name="Ushijima N."/>
            <person name="Kawano K."/>
            <person name="Kobayashi E."/>
            <person name="Shiratori Y."/>
            <person name="Masuda Y."/>
            <person name="Senoo K."/>
        </authorList>
    </citation>
    <scope>NUCLEOTIDE SEQUENCE</scope>
    <source>
        <strain evidence="16">W786</strain>
    </source>
</reference>
<keyword evidence="11" id="KW-0456">Lyase</keyword>
<dbReference type="InterPro" id="IPR040923">
    <property type="entry name" value="HpdC_C"/>
</dbReference>
<proteinExistence type="inferred from homology"/>
<dbReference type="Proteomes" id="UP001228113">
    <property type="component" value="Chromosome"/>
</dbReference>
<evidence type="ECO:0000256" key="11">
    <source>
        <dbReference type="ARBA" id="ARBA00023239"/>
    </source>
</evidence>
<dbReference type="GO" id="GO:0046872">
    <property type="term" value="F:metal ion binding"/>
    <property type="evidence" value="ECO:0007669"/>
    <property type="project" value="UniProtKB-KW"/>
</dbReference>
<evidence type="ECO:0000256" key="13">
    <source>
        <dbReference type="ARBA" id="ARBA00032959"/>
    </source>
</evidence>
<dbReference type="NCBIfam" id="NF033716">
    <property type="entry name" value="glycyl_HPDL_Sma"/>
    <property type="match status" value="1"/>
</dbReference>
<keyword evidence="9" id="KW-0408">Iron</keyword>
<comment type="cofactor">
    <cofactor evidence="3">
        <name>[4Fe-4S] cluster</name>
        <dbReference type="ChEBI" id="CHEBI:49883"/>
    </cofactor>
</comment>
<evidence type="ECO:0000313" key="17">
    <source>
        <dbReference type="Proteomes" id="UP001228113"/>
    </source>
</evidence>
<keyword evidence="8" id="KW-0479">Metal-binding</keyword>
<comment type="catalytic activity">
    <reaction evidence="1">
        <text>4-hydroxyphenylacetate + H(+) = 4-methylphenol + CO2</text>
        <dbReference type="Rhea" id="RHEA:22732"/>
        <dbReference type="ChEBI" id="CHEBI:15378"/>
        <dbReference type="ChEBI" id="CHEBI:16526"/>
        <dbReference type="ChEBI" id="CHEBI:17847"/>
        <dbReference type="ChEBI" id="CHEBI:48999"/>
        <dbReference type="EC" id="4.1.1.83"/>
    </reaction>
    <physiologicalReaction direction="left-to-right" evidence="1">
        <dbReference type="Rhea" id="RHEA:22733"/>
    </physiologicalReaction>
</comment>
<evidence type="ECO:0000256" key="12">
    <source>
        <dbReference type="ARBA" id="ARBA00029987"/>
    </source>
</evidence>
<comment type="similarity">
    <text evidence="4">Belongs to the HPA decarboxylase small subunit family.</text>
</comment>
<evidence type="ECO:0000256" key="4">
    <source>
        <dbReference type="ARBA" id="ARBA00008904"/>
    </source>
</evidence>
<sequence length="90" mass="9837">MTTKLNHRDCANFAPIDVTKGICHLTKDIVLADTEQCADFARLPKCANCKEFACTPGTSHMGHCNASAHEPKFFAYPDMAAVTCDRYAAL</sequence>
<evidence type="ECO:0000259" key="14">
    <source>
        <dbReference type="Pfam" id="PF18524"/>
    </source>
</evidence>
<keyword evidence="17" id="KW-1185">Reference proteome</keyword>
<evidence type="ECO:0000256" key="8">
    <source>
        <dbReference type="ARBA" id="ARBA00022723"/>
    </source>
</evidence>
<organism evidence="16 17">
    <name type="scientific">Mesoterricola sediminis</name>
    <dbReference type="NCBI Taxonomy" id="2927980"/>
    <lineage>
        <taxon>Bacteria</taxon>
        <taxon>Pseudomonadati</taxon>
        <taxon>Acidobacteriota</taxon>
        <taxon>Holophagae</taxon>
        <taxon>Holophagales</taxon>
        <taxon>Holophagaceae</taxon>
        <taxon>Mesoterricola</taxon>
    </lineage>
</organism>
<dbReference type="GO" id="GO:0043722">
    <property type="term" value="F:4-hydroxyphenylacetate decarboxylase activity"/>
    <property type="evidence" value="ECO:0007669"/>
    <property type="project" value="UniProtKB-EC"/>
</dbReference>
<dbReference type="InterPro" id="IPR041125">
    <property type="entry name" value="4HPAD_g_N"/>
</dbReference>
<dbReference type="Gene3D" id="2.20.70.100">
    <property type="match status" value="2"/>
</dbReference>
<dbReference type="EMBL" id="AP027081">
    <property type="protein sequence ID" value="BDU75959.1"/>
    <property type="molecule type" value="Genomic_DNA"/>
</dbReference>
<comment type="catalytic activity">
    <reaction evidence="2">
        <text>3,4-dihydroxyphenylacetate + H(+) = 4-methylcatechol + CO2</text>
        <dbReference type="Rhea" id="RHEA:62556"/>
        <dbReference type="ChEBI" id="CHEBI:15378"/>
        <dbReference type="ChEBI" id="CHEBI:16526"/>
        <dbReference type="ChEBI" id="CHEBI:17254"/>
        <dbReference type="ChEBI" id="CHEBI:17612"/>
        <dbReference type="EC" id="4.1.1.83"/>
    </reaction>
    <physiologicalReaction direction="left-to-right" evidence="2">
        <dbReference type="Rhea" id="RHEA:62557"/>
    </physiologicalReaction>
</comment>
<evidence type="ECO:0000313" key="16">
    <source>
        <dbReference type="EMBL" id="BDU75959.1"/>
    </source>
</evidence>
<dbReference type="AlphaFoldDB" id="A0AA48GTL2"/>
<evidence type="ECO:0000256" key="7">
    <source>
        <dbReference type="ARBA" id="ARBA00022485"/>
    </source>
</evidence>
<evidence type="ECO:0000256" key="2">
    <source>
        <dbReference type="ARBA" id="ARBA00001088"/>
    </source>
</evidence>
<gene>
    <name evidence="16" type="ORF">METESE_09170</name>
</gene>
<dbReference type="RefSeq" id="WP_243331519.1">
    <property type="nucleotide sequence ID" value="NZ_AP027081.1"/>
</dbReference>
<feature type="domain" description="4-hydroxyphenylacetate decarboxylase small gamma subunit N-terminal" evidence="15">
    <location>
        <begin position="5"/>
        <end position="35"/>
    </location>
</feature>
<evidence type="ECO:0000256" key="6">
    <source>
        <dbReference type="ARBA" id="ARBA00013463"/>
    </source>
</evidence>
<keyword evidence="10" id="KW-0411">Iron-sulfur</keyword>
<accession>A0AA48GTL2</accession>